<evidence type="ECO:0000256" key="1">
    <source>
        <dbReference type="ARBA" id="ARBA00004651"/>
    </source>
</evidence>
<name>A0A8I6R970_CIMLE</name>
<dbReference type="GO" id="GO:0043025">
    <property type="term" value="C:neuronal cell body"/>
    <property type="evidence" value="ECO:0007669"/>
    <property type="project" value="TreeGrafter"/>
</dbReference>
<dbReference type="GO" id="GO:0007635">
    <property type="term" value="P:chemosensory behavior"/>
    <property type="evidence" value="ECO:0007669"/>
    <property type="project" value="TreeGrafter"/>
</dbReference>
<feature type="signal peptide" evidence="9">
    <location>
        <begin position="1"/>
        <end position="20"/>
    </location>
</feature>
<evidence type="ECO:0008006" key="12">
    <source>
        <dbReference type="Google" id="ProtNLM"/>
    </source>
</evidence>
<evidence type="ECO:0000256" key="3">
    <source>
        <dbReference type="ARBA" id="ARBA00022692"/>
    </source>
</evidence>
<keyword evidence="11" id="KW-1185">Reference proteome</keyword>
<dbReference type="GO" id="GO:0007165">
    <property type="term" value="P:signal transduction"/>
    <property type="evidence" value="ECO:0007669"/>
    <property type="project" value="UniProtKB-KW"/>
</dbReference>
<dbReference type="EnsemblMetazoa" id="XM_014385857.1">
    <property type="protein sequence ID" value="XP_014241343.1"/>
    <property type="gene ID" value="LOC106662052"/>
</dbReference>
<feature type="chain" id="PRO_5035248647" description="Gustatory receptor" evidence="9">
    <location>
        <begin position="21"/>
        <end position="107"/>
    </location>
</feature>
<dbReference type="Pfam" id="PF08395">
    <property type="entry name" value="7tm_7"/>
    <property type="match status" value="1"/>
</dbReference>
<dbReference type="GO" id="GO:0030424">
    <property type="term" value="C:axon"/>
    <property type="evidence" value="ECO:0007669"/>
    <property type="project" value="TreeGrafter"/>
</dbReference>
<evidence type="ECO:0000256" key="7">
    <source>
        <dbReference type="ARBA" id="ARBA00023224"/>
    </source>
</evidence>
<keyword evidence="3 8" id="KW-0812">Transmembrane</keyword>
<evidence type="ECO:0000256" key="6">
    <source>
        <dbReference type="ARBA" id="ARBA00023170"/>
    </source>
</evidence>
<dbReference type="RefSeq" id="XP_014241343.1">
    <property type="nucleotide sequence ID" value="XM_014385857.1"/>
</dbReference>
<dbReference type="Proteomes" id="UP000494040">
    <property type="component" value="Unassembled WGS sequence"/>
</dbReference>
<keyword evidence="2" id="KW-1003">Cell membrane</keyword>
<dbReference type="GO" id="GO:0050909">
    <property type="term" value="P:sensory perception of taste"/>
    <property type="evidence" value="ECO:0007669"/>
    <property type="project" value="InterPro"/>
</dbReference>
<dbReference type="GO" id="GO:0005886">
    <property type="term" value="C:plasma membrane"/>
    <property type="evidence" value="ECO:0007669"/>
    <property type="project" value="UniProtKB-SubCell"/>
</dbReference>
<organism evidence="10 11">
    <name type="scientific">Cimex lectularius</name>
    <name type="common">Bed bug</name>
    <name type="synonym">Acanthia lectularia</name>
    <dbReference type="NCBI Taxonomy" id="79782"/>
    <lineage>
        <taxon>Eukaryota</taxon>
        <taxon>Metazoa</taxon>
        <taxon>Ecdysozoa</taxon>
        <taxon>Arthropoda</taxon>
        <taxon>Hexapoda</taxon>
        <taxon>Insecta</taxon>
        <taxon>Pterygota</taxon>
        <taxon>Neoptera</taxon>
        <taxon>Paraneoptera</taxon>
        <taxon>Hemiptera</taxon>
        <taxon>Heteroptera</taxon>
        <taxon>Panheteroptera</taxon>
        <taxon>Cimicomorpha</taxon>
        <taxon>Cimicidae</taxon>
        <taxon>Cimex</taxon>
    </lineage>
</organism>
<dbReference type="OrthoDB" id="8183114at2759"/>
<dbReference type="KEGG" id="clec:106662052"/>
<dbReference type="InterPro" id="IPR013604">
    <property type="entry name" value="7TM_chemorcpt"/>
</dbReference>
<evidence type="ECO:0000313" key="11">
    <source>
        <dbReference type="Proteomes" id="UP000494040"/>
    </source>
</evidence>
<feature type="transmembrane region" description="Helical" evidence="8">
    <location>
        <begin position="70"/>
        <end position="92"/>
    </location>
</feature>
<proteinExistence type="predicted"/>
<accession>A0A8I6R970</accession>
<evidence type="ECO:0000256" key="2">
    <source>
        <dbReference type="ARBA" id="ARBA00022475"/>
    </source>
</evidence>
<dbReference type="AlphaFoldDB" id="A0A8I6R970"/>
<dbReference type="PANTHER" id="PTHR21143:SF133">
    <property type="entry name" value="GUSTATORY AND PHEROMONE RECEPTOR 32A-RELATED"/>
    <property type="match status" value="1"/>
</dbReference>
<comment type="subcellular location">
    <subcellularLocation>
        <location evidence="1">Cell membrane</location>
        <topology evidence="1">Multi-pass membrane protein</topology>
    </subcellularLocation>
</comment>
<keyword evidence="7" id="KW-0807">Transducer</keyword>
<dbReference type="PANTHER" id="PTHR21143">
    <property type="entry name" value="INVERTEBRATE GUSTATORY RECEPTOR"/>
    <property type="match status" value="1"/>
</dbReference>
<evidence type="ECO:0000256" key="4">
    <source>
        <dbReference type="ARBA" id="ARBA00022989"/>
    </source>
</evidence>
<evidence type="ECO:0000256" key="8">
    <source>
        <dbReference type="SAM" id="Phobius"/>
    </source>
</evidence>
<dbReference type="GO" id="GO:0030425">
    <property type="term" value="C:dendrite"/>
    <property type="evidence" value="ECO:0007669"/>
    <property type="project" value="TreeGrafter"/>
</dbReference>
<evidence type="ECO:0000313" key="10">
    <source>
        <dbReference type="EnsemblMetazoa" id="XP_014241343.1"/>
    </source>
</evidence>
<protein>
    <recommendedName>
        <fullName evidence="12">Gustatory receptor</fullName>
    </recommendedName>
</protein>
<keyword evidence="9" id="KW-0732">Signal</keyword>
<dbReference type="GO" id="GO:0008049">
    <property type="term" value="P:male courtship behavior"/>
    <property type="evidence" value="ECO:0007669"/>
    <property type="project" value="TreeGrafter"/>
</dbReference>
<dbReference type="GeneID" id="106662052"/>
<keyword evidence="6" id="KW-0675">Receptor</keyword>
<keyword evidence="4 8" id="KW-1133">Transmembrane helix</keyword>
<evidence type="ECO:0000256" key="5">
    <source>
        <dbReference type="ARBA" id="ARBA00023136"/>
    </source>
</evidence>
<evidence type="ECO:0000256" key="9">
    <source>
        <dbReference type="SAM" id="SignalP"/>
    </source>
</evidence>
<reference evidence="10" key="1">
    <citation type="submission" date="2022-01" db="UniProtKB">
        <authorList>
            <consortium name="EnsemblMetazoa"/>
        </authorList>
    </citation>
    <scope>IDENTIFICATION</scope>
</reference>
<keyword evidence="5 8" id="KW-0472">Membrane</keyword>
<sequence length="107" mass="12413">MPLIIYQILTMLIIVRLSEQIKEKTKEFNSVLFKQMEERDHLCRNKKLQLYVIMKQTINFSACGFFTLNYSFVASMIAAATTYLVILVQFSLPSKDNKEDASIPVKQ</sequence>